<dbReference type="InterPro" id="IPR011009">
    <property type="entry name" value="Kinase-like_dom_sf"/>
</dbReference>
<dbReference type="Proteomes" id="UP000799750">
    <property type="component" value="Unassembled WGS sequence"/>
</dbReference>
<protein>
    <submittedName>
        <fullName evidence="1">Uncharacterized protein</fullName>
    </submittedName>
</protein>
<accession>A0A6A6QUR5</accession>
<dbReference type="InterPro" id="IPR051035">
    <property type="entry name" value="Mito_inheritance_9"/>
</dbReference>
<dbReference type="EMBL" id="MU004188">
    <property type="protein sequence ID" value="KAF2496248.1"/>
    <property type="molecule type" value="Genomic_DNA"/>
</dbReference>
<dbReference type="SUPFAM" id="SSF56112">
    <property type="entry name" value="Protein kinase-like (PK-like)"/>
    <property type="match status" value="1"/>
</dbReference>
<name>A0A6A6QUR5_9PEZI</name>
<evidence type="ECO:0000313" key="2">
    <source>
        <dbReference type="Proteomes" id="UP000799750"/>
    </source>
</evidence>
<dbReference type="Gene3D" id="3.90.1200.10">
    <property type="match status" value="1"/>
</dbReference>
<organism evidence="1 2">
    <name type="scientific">Lophium mytilinum</name>
    <dbReference type="NCBI Taxonomy" id="390894"/>
    <lineage>
        <taxon>Eukaryota</taxon>
        <taxon>Fungi</taxon>
        <taxon>Dikarya</taxon>
        <taxon>Ascomycota</taxon>
        <taxon>Pezizomycotina</taxon>
        <taxon>Dothideomycetes</taxon>
        <taxon>Pleosporomycetidae</taxon>
        <taxon>Mytilinidiales</taxon>
        <taxon>Mytilinidiaceae</taxon>
        <taxon>Lophium</taxon>
    </lineage>
</organism>
<keyword evidence="2" id="KW-1185">Reference proteome</keyword>
<gene>
    <name evidence="1" type="ORF">BU16DRAFT_526753</name>
</gene>
<evidence type="ECO:0000313" key="1">
    <source>
        <dbReference type="EMBL" id="KAF2496248.1"/>
    </source>
</evidence>
<dbReference type="OrthoDB" id="2831558at2759"/>
<dbReference type="GO" id="GO:0005739">
    <property type="term" value="C:mitochondrion"/>
    <property type="evidence" value="ECO:0007669"/>
    <property type="project" value="TreeGrafter"/>
</dbReference>
<dbReference type="PANTHER" id="PTHR36091">
    <property type="entry name" value="ALTERED INHERITANCE OF MITOCHONDRIA PROTEIN 9, MITOCHONDRIAL"/>
    <property type="match status" value="1"/>
</dbReference>
<dbReference type="AlphaFoldDB" id="A0A6A6QUR5"/>
<proteinExistence type="predicted"/>
<dbReference type="PANTHER" id="PTHR36091:SF2">
    <property type="entry name" value="AMINOGLYCOSIDE PHOSPHOTRANSFERASE DOMAIN-CONTAINING PROTEIN"/>
    <property type="match status" value="1"/>
</dbReference>
<reference evidence="1" key="1">
    <citation type="journal article" date="2020" name="Stud. Mycol.">
        <title>101 Dothideomycetes genomes: a test case for predicting lifestyles and emergence of pathogens.</title>
        <authorList>
            <person name="Haridas S."/>
            <person name="Albert R."/>
            <person name="Binder M."/>
            <person name="Bloem J."/>
            <person name="Labutti K."/>
            <person name="Salamov A."/>
            <person name="Andreopoulos B."/>
            <person name="Baker S."/>
            <person name="Barry K."/>
            <person name="Bills G."/>
            <person name="Bluhm B."/>
            <person name="Cannon C."/>
            <person name="Castanera R."/>
            <person name="Culley D."/>
            <person name="Daum C."/>
            <person name="Ezra D."/>
            <person name="Gonzalez J."/>
            <person name="Henrissat B."/>
            <person name="Kuo A."/>
            <person name="Liang C."/>
            <person name="Lipzen A."/>
            <person name="Lutzoni F."/>
            <person name="Magnuson J."/>
            <person name="Mondo S."/>
            <person name="Nolan M."/>
            <person name="Ohm R."/>
            <person name="Pangilinan J."/>
            <person name="Park H.-J."/>
            <person name="Ramirez L."/>
            <person name="Alfaro M."/>
            <person name="Sun H."/>
            <person name="Tritt A."/>
            <person name="Yoshinaga Y."/>
            <person name="Zwiers L.-H."/>
            <person name="Turgeon B."/>
            <person name="Goodwin S."/>
            <person name="Spatafora J."/>
            <person name="Crous P."/>
            <person name="Grigoriev I."/>
        </authorList>
    </citation>
    <scope>NUCLEOTIDE SEQUENCE</scope>
    <source>
        <strain evidence="1">CBS 269.34</strain>
    </source>
</reference>
<sequence length="509" mass="57050">MSQRRVRFNVNELARSAAEAIGAKSCVSIEKYPDGMYNKAMLLTMDNGSQVVAKVPNPNAGIPHFTTASEVATMDFARNVLRTPVPKVLTWSSKAEENPIGAEYIIMEKVPGIELELVWPGMNIKDRLALTKTIAGFQKAWTSVSFKKFGSLYYAKDLDESTGNEPLYVDENGIDITDKRFAIGPSTGRESIDNGRATIKFERGPWPSLEEYHKAIGYREIACVRQLPHLPKSPITLCGPGTYHPTRERKLKALHCYLKLIEFLVPTDQAISSAHLWHDDLHVANIFVNPSQPTEVVGLIDWQSTEISPLYFHARQPHILDYDGPPVSGLERPQLPEDIDKLDASAKKHAEALYLQQSLCSLYNTLTHHQNPRLYAALEFQQTTSYLLLLLARNLLIDGEASYLSQVAELEGTWGALPGAAGSPYPFSFSPKEREEMEAEVEGVVRGMDAMRSIRESIGELFPEQGIVRPDQYDETLDALAQIKDQVIEEFAGSEQEREVWQKMWPFGT</sequence>